<dbReference type="InterPro" id="IPR011009">
    <property type="entry name" value="Kinase-like_dom_sf"/>
</dbReference>
<dbReference type="PANTHER" id="PTHR21310:SF58">
    <property type="entry name" value="AMINOGLYCOSIDE PHOSPHOTRANSFERASE DOMAIN-CONTAINING PROTEIN"/>
    <property type="match status" value="1"/>
</dbReference>
<dbReference type="PANTHER" id="PTHR21310">
    <property type="entry name" value="AMINOGLYCOSIDE PHOSPHOTRANSFERASE-RELATED-RELATED"/>
    <property type="match status" value="1"/>
</dbReference>
<dbReference type="SUPFAM" id="SSF56112">
    <property type="entry name" value="Protein kinase-like (PK-like)"/>
    <property type="match status" value="1"/>
</dbReference>
<reference evidence="2 3" key="1">
    <citation type="journal article" date="2024" name="Commun. Biol.">
        <title>Comparative genomic analysis of thermophilic fungi reveals convergent evolutionary adaptations and gene losses.</title>
        <authorList>
            <person name="Steindorff A.S."/>
            <person name="Aguilar-Pontes M.V."/>
            <person name="Robinson A.J."/>
            <person name="Andreopoulos B."/>
            <person name="LaButti K."/>
            <person name="Kuo A."/>
            <person name="Mondo S."/>
            <person name="Riley R."/>
            <person name="Otillar R."/>
            <person name="Haridas S."/>
            <person name="Lipzen A."/>
            <person name="Grimwood J."/>
            <person name="Schmutz J."/>
            <person name="Clum A."/>
            <person name="Reid I.D."/>
            <person name="Moisan M.C."/>
            <person name="Butler G."/>
            <person name="Nguyen T.T.M."/>
            <person name="Dewar K."/>
            <person name="Conant G."/>
            <person name="Drula E."/>
            <person name="Henrissat B."/>
            <person name="Hansel C."/>
            <person name="Singer S."/>
            <person name="Hutchinson M.I."/>
            <person name="de Vries R.P."/>
            <person name="Natvig D.O."/>
            <person name="Powell A.J."/>
            <person name="Tsang A."/>
            <person name="Grigoriev I.V."/>
        </authorList>
    </citation>
    <scope>NUCLEOTIDE SEQUENCE [LARGE SCALE GENOMIC DNA]</scope>
    <source>
        <strain evidence="2 3">ATCC 24622</strain>
    </source>
</reference>
<accession>A0ABR3XWZ7</accession>
<proteinExistence type="predicted"/>
<keyword evidence="3" id="KW-1185">Reference proteome</keyword>
<dbReference type="CDD" id="cd05120">
    <property type="entry name" value="APH_ChoK_like"/>
    <property type="match status" value="1"/>
</dbReference>
<feature type="domain" description="Aminoglycoside phosphotransferase" evidence="1">
    <location>
        <begin position="344"/>
        <end position="536"/>
    </location>
</feature>
<dbReference type="EMBL" id="JAZHXJ010000031">
    <property type="protein sequence ID" value="KAL1880548.1"/>
    <property type="molecule type" value="Genomic_DNA"/>
</dbReference>
<dbReference type="InterPro" id="IPR002575">
    <property type="entry name" value="Aminoglycoside_PTrfase"/>
</dbReference>
<evidence type="ECO:0000313" key="2">
    <source>
        <dbReference type="EMBL" id="KAL1880548.1"/>
    </source>
</evidence>
<dbReference type="Pfam" id="PF01636">
    <property type="entry name" value="APH"/>
    <property type="match status" value="1"/>
</dbReference>
<gene>
    <name evidence="2" type="ORF">VTK73DRAFT_5561</name>
</gene>
<sequence>MASTAQKAKDIVFTASLSPIEHFILTEDFINGAYDPNLAAEEVLRRIETCQDADVEDTLRSLKHDWHRLLELVTAPAEVPTAAARLLAQRHGDRCCITPESTMPVVEPVATFIVSPKTLELWEDDTNPPLRRLLEAFLTPARADLLRHMLADSSSRAELLNLLLVSPSIAHGLRCGHVQILPLPRRSWDYLDDVNLQETAEQMYYLMPLNSDVYEEVFFADGTRVLENRAARKFRLRTANSEEMPLPSQFLLKMQHKFARSRRRFAVEKLAREPLPLQSSSFWSRGAQLAFRRLWHIVPAFLRNMCYKYMLSRSRHVDISPLVYPLPFGLYAKMDACSDGNEPAALELLEKEAPSIPAPLLIDRFCDRDGKNWFIMTRLPGFRVDRVFYRMSYAERDQLAHDLSRTIDQMHAIPNKTPYLFAGVRGGPINDPSASASGCGPYNSEADFNAQISKGFQQSLLEQIPTAFSKTHKSVFTHSDLFFSNVLVDGGRLSGIIDWEYAGFLPEYWEFTKVMLAVRLEPHFQDIYRKIWGHKYDEELAVRTWLADVFPFGGPEE</sequence>
<organism evidence="2 3">
    <name type="scientific">Phialemonium thermophilum</name>
    <dbReference type="NCBI Taxonomy" id="223376"/>
    <lineage>
        <taxon>Eukaryota</taxon>
        <taxon>Fungi</taxon>
        <taxon>Dikarya</taxon>
        <taxon>Ascomycota</taxon>
        <taxon>Pezizomycotina</taxon>
        <taxon>Sordariomycetes</taxon>
        <taxon>Sordariomycetidae</taxon>
        <taxon>Cephalothecales</taxon>
        <taxon>Cephalothecaceae</taxon>
        <taxon>Phialemonium</taxon>
    </lineage>
</organism>
<evidence type="ECO:0000313" key="3">
    <source>
        <dbReference type="Proteomes" id="UP001586593"/>
    </source>
</evidence>
<comment type="caution">
    <text evidence="2">The sequence shown here is derived from an EMBL/GenBank/DDBJ whole genome shotgun (WGS) entry which is preliminary data.</text>
</comment>
<evidence type="ECO:0000259" key="1">
    <source>
        <dbReference type="Pfam" id="PF01636"/>
    </source>
</evidence>
<dbReference type="Proteomes" id="UP001586593">
    <property type="component" value="Unassembled WGS sequence"/>
</dbReference>
<protein>
    <recommendedName>
        <fullName evidence="1">Aminoglycoside phosphotransferase domain-containing protein</fullName>
    </recommendedName>
</protein>
<name>A0ABR3XWZ7_9PEZI</name>
<dbReference type="InterPro" id="IPR051678">
    <property type="entry name" value="AGP_Transferase"/>
</dbReference>
<dbReference type="Gene3D" id="3.90.1200.10">
    <property type="match status" value="1"/>
</dbReference>